<comment type="caution">
    <text evidence="1">The sequence shown here is derived from an EMBL/GenBank/DDBJ whole genome shotgun (WGS) entry which is preliminary data.</text>
</comment>
<gene>
    <name evidence="1" type="ORF">I5589_18850</name>
</gene>
<evidence type="ECO:0000313" key="1">
    <source>
        <dbReference type="EMBL" id="MBJ9689138.1"/>
    </source>
</evidence>
<accession>A0ABS1AYK7</accession>
<reference evidence="1 2" key="1">
    <citation type="submission" date="2020-11" db="EMBL/GenBank/DDBJ databases">
        <title>Enhanced detection system for hospital associated transmission using whole genome sequencing surveillance.</title>
        <authorList>
            <person name="Harrison L.H."/>
            <person name="Van Tyne D."/>
            <person name="Marsh J.W."/>
            <person name="Griffith M.P."/>
            <person name="Snyder D.J."/>
            <person name="Cooper V.S."/>
            <person name="Mustapha M."/>
        </authorList>
    </citation>
    <scope>NUCLEOTIDE SEQUENCE [LARGE SCALE GENOMIC DNA]</scope>
    <source>
        <strain evidence="1 2">BC00020</strain>
    </source>
</reference>
<dbReference type="EMBL" id="JADVKH010000043">
    <property type="protein sequence ID" value="MBJ9689138.1"/>
    <property type="molecule type" value="Genomic_DNA"/>
</dbReference>
<evidence type="ECO:0000313" key="2">
    <source>
        <dbReference type="Proteomes" id="UP000808215"/>
    </source>
</evidence>
<dbReference type="Proteomes" id="UP000808215">
    <property type="component" value="Unassembled WGS sequence"/>
</dbReference>
<protein>
    <submittedName>
        <fullName evidence="1">Uncharacterized protein</fullName>
    </submittedName>
</protein>
<name>A0ABS1AYK7_BURVI</name>
<dbReference type="RefSeq" id="WP_200091909.1">
    <property type="nucleotide sequence ID" value="NZ_JADVKH010000043.1"/>
</dbReference>
<proteinExistence type="predicted"/>
<keyword evidence="2" id="KW-1185">Reference proteome</keyword>
<sequence>MNRSERRPRLRTSLVAKLAVALDDVLAPVRDPVPRGHAAASCCAAVRRPPGKRFRMIGEPVEPVERIFTIHFFEFALQTAGRLVISGIAVRGAACSCIGATSNSTSALSARSCGRLNDGASITQRRART</sequence>
<organism evidence="1 2">
    <name type="scientific">Burkholderia vietnamiensis</name>
    <dbReference type="NCBI Taxonomy" id="60552"/>
    <lineage>
        <taxon>Bacteria</taxon>
        <taxon>Pseudomonadati</taxon>
        <taxon>Pseudomonadota</taxon>
        <taxon>Betaproteobacteria</taxon>
        <taxon>Burkholderiales</taxon>
        <taxon>Burkholderiaceae</taxon>
        <taxon>Burkholderia</taxon>
        <taxon>Burkholderia cepacia complex</taxon>
    </lineage>
</organism>